<feature type="signal peptide" evidence="2">
    <location>
        <begin position="1"/>
        <end position="18"/>
    </location>
</feature>
<gene>
    <name evidence="3" type="ORF">F511_22787</name>
</gene>
<evidence type="ECO:0000256" key="2">
    <source>
        <dbReference type="SAM" id="SignalP"/>
    </source>
</evidence>
<evidence type="ECO:0000256" key="1">
    <source>
        <dbReference type="SAM" id="MobiDB-lite"/>
    </source>
</evidence>
<organism evidence="3 4">
    <name type="scientific">Dorcoceras hygrometricum</name>
    <dbReference type="NCBI Taxonomy" id="472368"/>
    <lineage>
        <taxon>Eukaryota</taxon>
        <taxon>Viridiplantae</taxon>
        <taxon>Streptophyta</taxon>
        <taxon>Embryophyta</taxon>
        <taxon>Tracheophyta</taxon>
        <taxon>Spermatophyta</taxon>
        <taxon>Magnoliopsida</taxon>
        <taxon>eudicotyledons</taxon>
        <taxon>Gunneridae</taxon>
        <taxon>Pentapetalae</taxon>
        <taxon>asterids</taxon>
        <taxon>lamiids</taxon>
        <taxon>Lamiales</taxon>
        <taxon>Gesneriaceae</taxon>
        <taxon>Didymocarpoideae</taxon>
        <taxon>Trichosporeae</taxon>
        <taxon>Loxocarpinae</taxon>
        <taxon>Dorcoceras</taxon>
    </lineage>
</organism>
<keyword evidence="2" id="KW-0732">Signal</keyword>
<evidence type="ECO:0000313" key="3">
    <source>
        <dbReference type="EMBL" id="KZV32236.1"/>
    </source>
</evidence>
<dbReference type="AlphaFoldDB" id="A0A2Z7BJX5"/>
<sequence>MTFIGCLSGLPCWHLCLAPTGITRIRLLSVDCGSLRQSGPRPDPRLLHQAALEALTRSARTDSPCRTGRKQISGDDRRRRVGGGGGVFKERRGRLVLGLGLIQVSSVELRVIMNSARRCPTLAQSSSASSGRRRPAPEQRNSIGRPLSREAAPSVARKWVYLVTLAMSLFDLQDVCIAIGSLATLDLPMVVDLIGIYGLKGPYCTLTMTNWFLQALSVIPRGSWRDVARRFTMIHWGLELHRAQELLLLEPPECLDLILQPVDLRVKASVILLWLLVPSFRGLHMGSDHLQLEQQRPLLLLPLGVQLLELPSDGHDEQHPVHKPPG</sequence>
<feature type="region of interest" description="Disordered" evidence="1">
    <location>
        <begin position="58"/>
        <end position="85"/>
    </location>
</feature>
<accession>A0A2Z7BJX5</accession>
<keyword evidence="4" id="KW-1185">Reference proteome</keyword>
<feature type="region of interest" description="Disordered" evidence="1">
    <location>
        <begin position="122"/>
        <end position="149"/>
    </location>
</feature>
<protein>
    <submittedName>
        <fullName evidence="3">Acyl-CoA dehydrogenase-related protein</fullName>
    </submittedName>
</protein>
<feature type="chain" id="PRO_5016247437" evidence="2">
    <location>
        <begin position="19"/>
        <end position="326"/>
    </location>
</feature>
<evidence type="ECO:0000313" key="4">
    <source>
        <dbReference type="Proteomes" id="UP000250235"/>
    </source>
</evidence>
<reference evidence="3 4" key="1">
    <citation type="journal article" date="2015" name="Proc. Natl. Acad. Sci. U.S.A.">
        <title>The resurrection genome of Boea hygrometrica: A blueprint for survival of dehydration.</title>
        <authorList>
            <person name="Xiao L."/>
            <person name="Yang G."/>
            <person name="Zhang L."/>
            <person name="Yang X."/>
            <person name="Zhao S."/>
            <person name="Ji Z."/>
            <person name="Zhou Q."/>
            <person name="Hu M."/>
            <person name="Wang Y."/>
            <person name="Chen M."/>
            <person name="Xu Y."/>
            <person name="Jin H."/>
            <person name="Xiao X."/>
            <person name="Hu G."/>
            <person name="Bao F."/>
            <person name="Hu Y."/>
            <person name="Wan P."/>
            <person name="Li L."/>
            <person name="Deng X."/>
            <person name="Kuang T."/>
            <person name="Xiang C."/>
            <person name="Zhu J.K."/>
            <person name="Oliver M.J."/>
            <person name="He Y."/>
        </authorList>
    </citation>
    <scope>NUCLEOTIDE SEQUENCE [LARGE SCALE GENOMIC DNA]</scope>
    <source>
        <strain evidence="4">cv. XS01</strain>
    </source>
</reference>
<proteinExistence type="predicted"/>
<name>A0A2Z7BJX5_9LAMI</name>
<dbReference type="EMBL" id="KV006900">
    <property type="protein sequence ID" value="KZV32236.1"/>
    <property type="molecule type" value="Genomic_DNA"/>
</dbReference>
<dbReference type="Proteomes" id="UP000250235">
    <property type="component" value="Unassembled WGS sequence"/>
</dbReference>